<proteinExistence type="predicted"/>
<evidence type="ECO:0000313" key="2">
    <source>
        <dbReference type="Proteomes" id="UP000198670"/>
    </source>
</evidence>
<protein>
    <submittedName>
        <fullName evidence="1">Uncharacterized protein</fullName>
    </submittedName>
</protein>
<dbReference type="RefSeq" id="WP_090631268.1">
    <property type="nucleotide sequence ID" value="NZ_FOQO01000013.1"/>
</dbReference>
<gene>
    <name evidence="1" type="ORF">SAMN05444682_113101</name>
</gene>
<reference evidence="1 2" key="1">
    <citation type="submission" date="2016-10" db="EMBL/GenBank/DDBJ databases">
        <authorList>
            <person name="de Groot N.N."/>
        </authorList>
    </citation>
    <scope>NUCLEOTIDE SEQUENCE [LARGE SCALE GENOMIC DNA]</scope>
    <source>
        <strain evidence="1 2">RK1</strain>
    </source>
</reference>
<dbReference type="AlphaFoldDB" id="A0A1I3TVX9"/>
<dbReference type="OrthoDB" id="646864at2"/>
<sequence length="318" mass="35749">MNKYLLYTYCLLLLAGCKRDIMQDVRDQQWNHERAIIDIVFENQVGTATIQRDEHNEGTVSFMYNATAGDGNRLVIKSLELSYGAQSELSEGDELIFDGNHTAQLTVTSKSGKTRAWTIQYVPFADELVGTWQITTLSVYGGAWPEYGGSAAYPDMAERAWNWQQDGSGPVAEYDNTLTFTLEGITEEGDAYGKVINHAGPDEQYADFIFIDDPDGARTPIDVNSKYRKIPVGEGTWKRNSRQGTLTFSGGSTVSTGRFVGSGTEKLDDFNNELTLPDHAFVFELTPSFVWIDIYKDRERFVENAKKYWVQVTKVSDQ</sequence>
<dbReference type="Proteomes" id="UP000198670">
    <property type="component" value="Unassembled WGS sequence"/>
</dbReference>
<organism evidence="1 2">
    <name type="scientific">Parapedobacter indicus</name>
    <dbReference type="NCBI Taxonomy" id="1477437"/>
    <lineage>
        <taxon>Bacteria</taxon>
        <taxon>Pseudomonadati</taxon>
        <taxon>Bacteroidota</taxon>
        <taxon>Sphingobacteriia</taxon>
        <taxon>Sphingobacteriales</taxon>
        <taxon>Sphingobacteriaceae</taxon>
        <taxon>Parapedobacter</taxon>
    </lineage>
</organism>
<dbReference type="PROSITE" id="PS51257">
    <property type="entry name" value="PROKAR_LIPOPROTEIN"/>
    <property type="match status" value="1"/>
</dbReference>
<accession>A0A1I3TVX9</accession>
<evidence type="ECO:0000313" key="1">
    <source>
        <dbReference type="EMBL" id="SFJ74802.1"/>
    </source>
</evidence>
<keyword evidence="2" id="KW-1185">Reference proteome</keyword>
<dbReference type="STRING" id="1477437.SAMN05444682_113101"/>
<name>A0A1I3TVX9_9SPHI</name>
<dbReference type="EMBL" id="FOQO01000013">
    <property type="protein sequence ID" value="SFJ74802.1"/>
    <property type="molecule type" value="Genomic_DNA"/>
</dbReference>